<dbReference type="GO" id="GO:0022857">
    <property type="term" value="F:transmembrane transporter activity"/>
    <property type="evidence" value="ECO:0007669"/>
    <property type="project" value="TreeGrafter"/>
</dbReference>
<feature type="domain" description="MacB-like periplasmic core" evidence="8">
    <location>
        <begin position="66"/>
        <end position="291"/>
    </location>
</feature>
<feature type="transmembrane region" description="Helical" evidence="6">
    <location>
        <begin position="67"/>
        <end position="87"/>
    </location>
</feature>
<feature type="transmembrane region" description="Helical" evidence="6">
    <location>
        <begin position="427"/>
        <end position="447"/>
    </location>
</feature>
<dbReference type="Pfam" id="PF02687">
    <property type="entry name" value="FtsX"/>
    <property type="match status" value="2"/>
</dbReference>
<dbReference type="EMBL" id="FQWQ01000006">
    <property type="protein sequence ID" value="SHH96847.1"/>
    <property type="molecule type" value="Genomic_DNA"/>
</dbReference>
<keyword evidence="3 6" id="KW-0812">Transmembrane</keyword>
<accession>A0A1M5XAE7</accession>
<dbReference type="InterPro" id="IPR050250">
    <property type="entry name" value="Macrolide_Exporter_MacB"/>
</dbReference>
<dbReference type="GO" id="GO:0005886">
    <property type="term" value="C:plasma membrane"/>
    <property type="evidence" value="ECO:0007669"/>
    <property type="project" value="UniProtKB-SubCell"/>
</dbReference>
<dbReference type="PANTHER" id="PTHR30572:SF18">
    <property type="entry name" value="ABC-TYPE MACROLIDE FAMILY EXPORT SYSTEM PERMEASE COMPONENT 2"/>
    <property type="match status" value="1"/>
</dbReference>
<dbReference type="InterPro" id="IPR025857">
    <property type="entry name" value="MacB_PCD"/>
</dbReference>
<name>A0A1M5XAE7_9BACT</name>
<organism evidence="9 10">
    <name type="scientific">Chryseolinea serpens</name>
    <dbReference type="NCBI Taxonomy" id="947013"/>
    <lineage>
        <taxon>Bacteria</taxon>
        <taxon>Pseudomonadati</taxon>
        <taxon>Bacteroidota</taxon>
        <taxon>Cytophagia</taxon>
        <taxon>Cytophagales</taxon>
        <taxon>Fulvivirgaceae</taxon>
        <taxon>Chryseolinea</taxon>
    </lineage>
</organism>
<keyword evidence="10" id="KW-1185">Reference proteome</keyword>
<proteinExistence type="predicted"/>
<dbReference type="InterPro" id="IPR003838">
    <property type="entry name" value="ABC3_permease_C"/>
</dbReference>
<feature type="domain" description="MacB-like periplasmic core" evidence="8">
    <location>
        <begin position="479"/>
        <end position="637"/>
    </location>
</feature>
<feature type="transmembrane region" description="Helical" evidence="6">
    <location>
        <begin position="747"/>
        <end position="775"/>
    </location>
</feature>
<evidence type="ECO:0000256" key="3">
    <source>
        <dbReference type="ARBA" id="ARBA00022692"/>
    </source>
</evidence>
<sequence length="834" mass="93723">MELYHERLKASGKRTADLKFVWDVLLLFRPGIIRSLKESDNTNNFDMFKNYFKTAWRNLVSSKYYSALNLLGLTLGLTVGLLILLWVNDELHYDGFHSKADQIYRINVNLESSGNKFSVSVVQPTVAFYGLKEIADIEQAVRITQTQDYSVFRYKDVALSKNVMVYTDPSFFKVFDYPLLEGNVKNLFPTPESVVLSQTTAKRFFGDEDPLGKILLADNKDNFVVSGVMADFPDNSGIKCDILFSTSLAEKQSKDRGWQPLEEQWGNYGWVTFLQLRSGADLKAVEAKLTKINIDHQPALKPVDVGFYTLQSLKDLHLYDTDGKPSGMQTVEIFAIVAALILLIASINYVNLFTARATLRSKEVSVRKIIGASRKQLFNQFLVQTLLFFFIALLLALGLISFLMPYYNMLAGKHMVLDPFSPMVWKVIGATLLVTLLASSIYPAMLLSSFHPIHALRQKLSWGIRNAAFRKILVVCQFAFSVGLIIATLMIGRQLSFLKEKELGYDKSFVISLDMNHMKDHFEDVKTQLLSQASITGVTSATNNITNVGGATLDVDWDGKDPNGSFFVHDMGIDKDFISLFKIDMFEGKNFSGAASDSSHFILNETAVRESGIKDPIGKRFRLHRVEGTIVGVVKDFHFVSLRQKIEPFVFHYEPVSSGLFVKANARGAKEALLCIEKVWNLYNEGFPFDYTFMDETYRRHYESEQRISTLFNLFTGIAIVISCLGLLGLSTYTAQTRVKEIGIRKVMGASVGSIVVMLSKNFLLLIGIAIAIATPVSLWLMQGWLENFAYQVSVQWWVIGLAAGAAVLIAFFTVSFQSIRVALENPVKSLRSE</sequence>
<dbReference type="PANTHER" id="PTHR30572">
    <property type="entry name" value="MEMBRANE COMPONENT OF TRANSPORTER-RELATED"/>
    <property type="match status" value="1"/>
</dbReference>
<feature type="transmembrane region" description="Helical" evidence="6">
    <location>
        <begin position="468"/>
        <end position="491"/>
    </location>
</feature>
<evidence type="ECO:0000313" key="9">
    <source>
        <dbReference type="EMBL" id="SHH96847.1"/>
    </source>
</evidence>
<gene>
    <name evidence="9" type="ORF">SAMN04488109_6321</name>
</gene>
<feature type="transmembrane region" description="Helical" evidence="6">
    <location>
        <begin position="333"/>
        <end position="352"/>
    </location>
</feature>
<evidence type="ECO:0000259" key="7">
    <source>
        <dbReference type="Pfam" id="PF02687"/>
    </source>
</evidence>
<evidence type="ECO:0000259" key="8">
    <source>
        <dbReference type="Pfam" id="PF12704"/>
    </source>
</evidence>
<evidence type="ECO:0000256" key="4">
    <source>
        <dbReference type="ARBA" id="ARBA00022989"/>
    </source>
</evidence>
<evidence type="ECO:0000256" key="1">
    <source>
        <dbReference type="ARBA" id="ARBA00004651"/>
    </source>
</evidence>
<dbReference type="Pfam" id="PF12704">
    <property type="entry name" value="MacB_PCD"/>
    <property type="match status" value="2"/>
</dbReference>
<dbReference type="Proteomes" id="UP000184212">
    <property type="component" value="Unassembled WGS sequence"/>
</dbReference>
<reference evidence="9 10" key="1">
    <citation type="submission" date="2016-11" db="EMBL/GenBank/DDBJ databases">
        <authorList>
            <person name="Jaros S."/>
            <person name="Januszkiewicz K."/>
            <person name="Wedrychowicz H."/>
        </authorList>
    </citation>
    <scope>NUCLEOTIDE SEQUENCE [LARGE SCALE GENOMIC DNA]</scope>
    <source>
        <strain evidence="9 10">DSM 24574</strain>
    </source>
</reference>
<evidence type="ECO:0000256" key="5">
    <source>
        <dbReference type="ARBA" id="ARBA00023136"/>
    </source>
</evidence>
<evidence type="ECO:0000256" key="6">
    <source>
        <dbReference type="SAM" id="Phobius"/>
    </source>
</evidence>
<dbReference type="AlphaFoldDB" id="A0A1M5XAE7"/>
<keyword evidence="2" id="KW-1003">Cell membrane</keyword>
<comment type="subcellular location">
    <subcellularLocation>
        <location evidence="1">Cell membrane</location>
        <topology evidence="1">Multi-pass membrane protein</topology>
    </subcellularLocation>
</comment>
<keyword evidence="5 6" id="KW-0472">Membrane</keyword>
<protein>
    <submittedName>
        <fullName evidence="9">Putative ABC transport system permease protein</fullName>
    </submittedName>
</protein>
<evidence type="ECO:0000256" key="2">
    <source>
        <dbReference type="ARBA" id="ARBA00022475"/>
    </source>
</evidence>
<keyword evidence="4 6" id="KW-1133">Transmembrane helix</keyword>
<feature type="transmembrane region" description="Helical" evidence="6">
    <location>
        <begin position="381"/>
        <end position="407"/>
    </location>
</feature>
<feature type="transmembrane region" description="Helical" evidence="6">
    <location>
        <begin position="795"/>
        <end position="815"/>
    </location>
</feature>
<dbReference type="STRING" id="947013.SAMN04488109_6321"/>
<feature type="transmembrane region" description="Helical" evidence="6">
    <location>
        <begin position="711"/>
        <end position="735"/>
    </location>
</feature>
<evidence type="ECO:0000313" key="10">
    <source>
        <dbReference type="Proteomes" id="UP000184212"/>
    </source>
</evidence>
<feature type="domain" description="ABC3 transporter permease C-terminal" evidence="7">
    <location>
        <begin position="336"/>
        <end position="449"/>
    </location>
</feature>
<feature type="domain" description="ABC3 transporter permease C-terminal" evidence="7">
    <location>
        <begin position="714"/>
        <end position="823"/>
    </location>
</feature>